<evidence type="ECO:0000313" key="2">
    <source>
        <dbReference type="Proteomes" id="UP000238774"/>
    </source>
</evidence>
<accession>A0ABX5C0L6</accession>
<reference evidence="1 2" key="1">
    <citation type="submission" date="2018-01" db="EMBL/GenBank/DDBJ databases">
        <title>Draft genome sequences of clinical isolates and type strains of oral Veillonella including Veillonella infantum sp., nov.</title>
        <authorList>
            <person name="Mashima I."/>
            <person name="Liao Y.-C."/>
            <person name="Sabharwal A."/>
            <person name="Haase E.M."/>
            <person name="Nakazawa F."/>
            <person name="Scannapieco F.A."/>
        </authorList>
    </citation>
    <scope>NUCLEOTIDE SEQUENCE [LARGE SCALE GENOMIC DNA]</scope>
    <source>
        <strain evidence="1 2">JCM 15642</strain>
    </source>
</reference>
<keyword evidence="2" id="KW-1185">Reference proteome</keyword>
<dbReference type="Proteomes" id="UP000238774">
    <property type="component" value="Unassembled WGS sequence"/>
</dbReference>
<sequence>MDRDTGLHYNFFRYYKLDAGWFVNQDPIWLSGGDNLYLQ</sequence>
<dbReference type="Gene3D" id="2.180.10.10">
    <property type="entry name" value="RHS repeat-associated core"/>
    <property type="match status" value="1"/>
</dbReference>
<organism evidence="1 2">
    <name type="scientific">Veillonella rogosae JCM 15642</name>
    <dbReference type="NCBI Taxonomy" id="1298595"/>
    <lineage>
        <taxon>Bacteria</taxon>
        <taxon>Bacillati</taxon>
        <taxon>Bacillota</taxon>
        <taxon>Negativicutes</taxon>
        <taxon>Veillonellales</taxon>
        <taxon>Veillonellaceae</taxon>
        <taxon>Veillonella</taxon>
    </lineage>
</organism>
<gene>
    <name evidence="1" type="ORF">VRHSUH09_00210</name>
</gene>
<dbReference type="NCBIfam" id="TIGR03696">
    <property type="entry name" value="Rhs_assc_core"/>
    <property type="match status" value="1"/>
</dbReference>
<dbReference type="EMBL" id="PPCX01000001">
    <property type="protein sequence ID" value="PQL15972.1"/>
    <property type="molecule type" value="Genomic_DNA"/>
</dbReference>
<dbReference type="RefSeq" id="WP_105081048.1">
    <property type="nucleotide sequence ID" value="NZ_PPCX01000001.1"/>
</dbReference>
<dbReference type="InterPro" id="IPR022385">
    <property type="entry name" value="Rhs_assc_core"/>
</dbReference>
<proteinExistence type="predicted"/>
<name>A0ABX5C0L6_9FIRM</name>
<comment type="caution">
    <text evidence="1">The sequence shown here is derived from an EMBL/GenBank/DDBJ whole genome shotgun (WGS) entry which is preliminary data.</text>
</comment>
<protein>
    <submittedName>
        <fullName evidence="1">Uncharacterized protein</fullName>
    </submittedName>
</protein>
<evidence type="ECO:0000313" key="1">
    <source>
        <dbReference type="EMBL" id="PQL15972.1"/>
    </source>
</evidence>